<dbReference type="InterPro" id="IPR001789">
    <property type="entry name" value="Sig_transdc_resp-reg_receiver"/>
</dbReference>
<dbReference type="InterPro" id="IPR039420">
    <property type="entry name" value="WalR-like"/>
</dbReference>
<accession>A0A1M6UWJ8</accession>
<dbReference type="AlphaFoldDB" id="A0A1M6UWJ8"/>
<dbReference type="SMART" id="SM00421">
    <property type="entry name" value="HTH_LUXR"/>
    <property type="match status" value="1"/>
</dbReference>
<evidence type="ECO:0000256" key="7">
    <source>
        <dbReference type="PROSITE-ProRule" id="PRU00169"/>
    </source>
</evidence>
<dbReference type="RefSeq" id="WP_072993450.1">
    <property type="nucleotide sequence ID" value="NZ_FQZB01000025.1"/>
</dbReference>
<evidence type="ECO:0000313" key="10">
    <source>
        <dbReference type="EMBL" id="SHK73485.1"/>
    </source>
</evidence>
<feature type="modified residue" description="4-aspartylphosphate" evidence="7">
    <location>
        <position position="56"/>
    </location>
</feature>
<gene>
    <name evidence="10" type="ORF">SAMN02745163_04369</name>
</gene>
<evidence type="ECO:0000259" key="8">
    <source>
        <dbReference type="PROSITE" id="PS50043"/>
    </source>
</evidence>
<keyword evidence="4" id="KW-0238">DNA-binding</keyword>
<feature type="domain" description="Response regulatory" evidence="9">
    <location>
        <begin position="5"/>
        <end position="121"/>
    </location>
</feature>
<dbReference type="EMBL" id="FQZB01000025">
    <property type="protein sequence ID" value="SHK73485.1"/>
    <property type="molecule type" value="Genomic_DNA"/>
</dbReference>
<evidence type="ECO:0000256" key="5">
    <source>
        <dbReference type="ARBA" id="ARBA00023163"/>
    </source>
</evidence>
<dbReference type="InterPro" id="IPR058245">
    <property type="entry name" value="NreC/VraR/RcsB-like_REC"/>
</dbReference>
<dbReference type="GO" id="GO:0000160">
    <property type="term" value="P:phosphorelay signal transduction system"/>
    <property type="evidence" value="ECO:0007669"/>
    <property type="project" value="InterPro"/>
</dbReference>
<dbReference type="Pfam" id="PF00196">
    <property type="entry name" value="GerE"/>
    <property type="match status" value="1"/>
</dbReference>
<dbReference type="GO" id="GO:0006355">
    <property type="term" value="P:regulation of DNA-templated transcription"/>
    <property type="evidence" value="ECO:0007669"/>
    <property type="project" value="InterPro"/>
</dbReference>
<dbReference type="OrthoDB" id="9779069at2"/>
<reference evidence="10 11" key="1">
    <citation type="submission" date="2016-11" db="EMBL/GenBank/DDBJ databases">
        <authorList>
            <person name="Jaros S."/>
            <person name="Januszkiewicz K."/>
            <person name="Wedrychowicz H."/>
        </authorList>
    </citation>
    <scope>NUCLEOTIDE SEQUENCE [LARGE SCALE GENOMIC DNA]</scope>
    <source>
        <strain evidence="10 11">DSM 21758</strain>
    </source>
</reference>
<dbReference type="CDD" id="cd17535">
    <property type="entry name" value="REC_NarL-like"/>
    <property type="match status" value="1"/>
</dbReference>
<dbReference type="InterPro" id="IPR016032">
    <property type="entry name" value="Sig_transdc_resp-reg_C-effctor"/>
</dbReference>
<dbReference type="InterPro" id="IPR011006">
    <property type="entry name" value="CheY-like_superfamily"/>
</dbReference>
<dbReference type="STRING" id="1121302.SAMN02745163_04369"/>
<name>A0A1M6UWJ8_9CLOT</name>
<dbReference type="SMART" id="SM00448">
    <property type="entry name" value="REC"/>
    <property type="match status" value="1"/>
</dbReference>
<dbReference type="Pfam" id="PF00072">
    <property type="entry name" value="Response_reg"/>
    <property type="match status" value="1"/>
</dbReference>
<keyword evidence="11" id="KW-1185">Reference proteome</keyword>
<dbReference type="PROSITE" id="PS50043">
    <property type="entry name" value="HTH_LUXR_2"/>
    <property type="match status" value="1"/>
</dbReference>
<evidence type="ECO:0000259" key="9">
    <source>
        <dbReference type="PROSITE" id="PS50110"/>
    </source>
</evidence>
<dbReference type="CDD" id="cd06170">
    <property type="entry name" value="LuxR_C_like"/>
    <property type="match status" value="1"/>
</dbReference>
<dbReference type="GO" id="GO:0003677">
    <property type="term" value="F:DNA binding"/>
    <property type="evidence" value="ECO:0007669"/>
    <property type="project" value="UniProtKB-KW"/>
</dbReference>
<dbReference type="PANTHER" id="PTHR43214:SF40">
    <property type="entry name" value="TRANSCRIPTIONAL REGULATORY PROTEIN LNRK"/>
    <property type="match status" value="1"/>
</dbReference>
<evidence type="ECO:0000256" key="2">
    <source>
        <dbReference type="ARBA" id="ARBA00022553"/>
    </source>
</evidence>
<dbReference type="Gene3D" id="3.40.50.2300">
    <property type="match status" value="1"/>
</dbReference>
<evidence type="ECO:0000256" key="4">
    <source>
        <dbReference type="ARBA" id="ARBA00023125"/>
    </source>
</evidence>
<sequence length="219" mass="24652">MNKIKIMVVDDEKLVRSGMELILNTYEDIDVVASASNGEEALSNCRKNDIDLILMDIRMPKCDGVLGTKLIKNEFKDIKILILTTFNDVEYIHQALNYGASGYILKDSDYDLIYEAIKSCIKGNVVVHPEVASKILNENINYNKSSNIDSIKSKYDLSDKEIAIIKEVSNGFSNKEIGEVLFLSEGTIKNNISSILSKLELRDRTQLTIFAFKNNIAEM</sequence>
<dbReference type="PROSITE" id="PS00622">
    <property type="entry name" value="HTH_LUXR_1"/>
    <property type="match status" value="1"/>
</dbReference>
<evidence type="ECO:0000313" key="11">
    <source>
        <dbReference type="Proteomes" id="UP000184310"/>
    </source>
</evidence>
<dbReference type="PRINTS" id="PR00038">
    <property type="entry name" value="HTHLUXR"/>
</dbReference>
<organism evidence="10 11">
    <name type="scientific">Clostridium cavendishii DSM 21758</name>
    <dbReference type="NCBI Taxonomy" id="1121302"/>
    <lineage>
        <taxon>Bacteria</taxon>
        <taxon>Bacillati</taxon>
        <taxon>Bacillota</taxon>
        <taxon>Clostridia</taxon>
        <taxon>Eubacteriales</taxon>
        <taxon>Clostridiaceae</taxon>
        <taxon>Clostridium</taxon>
    </lineage>
</organism>
<evidence type="ECO:0000256" key="1">
    <source>
        <dbReference type="ARBA" id="ARBA00018672"/>
    </source>
</evidence>
<dbReference type="PANTHER" id="PTHR43214">
    <property type="entry name" value="TWO-COMPONENT RESPONSE REGULATOR"/>
    <property type="match status" value="1"/>
</dbReference>
<keyword evidence="5" id="KW-0804">Transcription</keyword>
<keyword evidence="3" id="KW-0805">Transcription regulation</keyword>
<evidence type="ECO:0000256" key="3">
    <source>
        <dbReference type="ARBA" id="ARBA00023015"/>
    </source>
</evidence>
<comment type="function">
    <text evidence="6">May play the central regulatory role in sporulation. It may be an element of the effector pathway responsible for the activation of sporulation genes in response to nutritional stress. Spo0A may act in concert with spo0H (a sigma factor) to control the expression of some genes that are critical to the sporulation process.</text>
</comment>
<keyword evidence="2 7" id="KW-0597">Phosphoprotein</keyword>
<dbReference type="InterPro" id="IPR000792">
    <property type="entry name" value="Tscrpt_reg_LuxR_C"/>
</dbReference>
<dbReference type="PROSITE" id="PS50110">
    <property type="entry name" value="RESPONSE_REGULATORY"/>
    <property type="match status" value="1"/>
</dbReference>
<evidence type="ECO:0000256" key="6">
    <source>
        <dbReference type="ARBA" id="ARBA00024867"/>
    </source>
</evidence>
<feature type="domain" description="HTH luxR-type" evidence="8">
    <location>
        <begin position="150"/>
        <end position="215"/>
    </location>
</feature>
<protein>
    <recommendedName>
        <fullName evidence="1">Stage 0 sporulation protein A homolog</fullName>
    </recommendedName>
</protein>
<dbReference type="SUPFAM" id="SSF46894">
    <property type="entry name" value="C-terminal effector domain of the bipartite response regulators"/>
    <property type="match status" value="1"/>
</dbReference>
<proteinExistence type="predicted"/>
<dbReference type="SUPFAM" id="SSF52172">
    <property type="entry name" value="CheY-like"/>
    <property type="match status" value="1"/>
</dbReference>
<dbReference type="Proteomes" id="UP000184310">
    <property type="component" value="Unassembled WGS sequence"/>
</dbReference>